<evidence type="ECO:0000313" key="1">
    <source>
        <dbReference type="EMBL" id="PRY27012.1"/>
    </source>
</evidence>
<dbReference type="EMBL" id="PVTE01000035">
    <property type="protein sequence ID" value="PRY27012.1"/>
    <property type="molecule type" value="Genomic_DNA"/>
</dbReference>
<gene>
    <name evidence="1" type="ORF">CLV58_13514</name>
</gene>
<proteinExistence type="predicted"/>
<organism evidence="1 2">
    <name type="scientific">Spirosoma oryzae</name>
    <dbReference type="NCBI Taxonomy" id="1469603"/>
    <lineage>
        <taxon>Bacteria</taxon>
        <taxon>Pseudomonadati</taxon>
        <taxon>Bacteroidota</taxon>
        <taxon>Cytophagia</taxon>
        <taxon>Cytophagales</taxon>
        <taxon>Cytophagaceae</taxon>
        <taxon>Spirosoma</taxon>
    </lineage>
</organism>
<dbReference type="OrthoDB" id="1494913at2"/>
<protein>
    <submittedName>
        <fullName evidence="1">Uncharacterized protein</fullName>
    </submittedName>
</protein>
<sequence length="113" mass="12561">MTTNQRAVKLRTTISAPPTGRVALATNQPVQLSFLSMGDPLPTASDYGVQEEAQVDQLNQTLQYLHSINDVFFQWLESDATHTILFANEPLTALRSVFPDFDTSFRLSANPFS</sequence>
<keyword evidence="2" id="KW-1185">Reference proteome</keyword>
<comment type="caution">
    <text evidence="1">The sequence shown here is derived from an EMBL/GenBank/DDBJ whole genome shotgun (WGS) entry which is preliminary data.</text>
</comment>
<evidence type="ECO:0000313" key="2">
    <source>
        <dbReference type="Proteomes" id="UP000238375"/>
    </source>
</evidence>
<dbReference type="RefSeq" id="WP_106140600.1">
    <property type="nucleotide sequence ID" value="NZ_PVTE01000035.1"/>
</dbReference>
<dbReference type="AlphaFoldDB" id="A0A2T0S0W7"/>
<dbReference type="Proteomes" id="UP000238375">
    <property type="component" value="Unassembled WGS sequence"/>
</dbReference>
<reference evidence="1 2" key="1">
    <citation type="submission" date="2018-03" db="EMBL/GenBank/DDBJ databases">
        <title>Genomic Encyclopedia of Archaeal and Bacterial Type Strains, Phase II (KMG-II): from individual species to whole genera.</title>
        <authorList>
            <person name="Goeker M."/>
        </authorList>
    </citation>
    <scope>NUCLEOTIDE SEQUENCE [LARGE SCALE GENOMIC DNA]</scope>
    <source>
        <strain evidence="1 2">DSM 28354</strain>
    </source>
</reference>
<name>A0A2T0S0W7_9BACT</name>
<accession>A0A2T0S0W7</accession>